<evidence type="ECO:0000256" key="5">
    <source>
        <dbReference type="SAM" id="MobiDB-lite"/>
    </source>
</evidence>
<feature type="transmembrane region" description="Helical" evidence="6">
    <location>
        <begin position="530"/>
        <end position="553"/>
    </location>
</feature>
<dbReference type="InterPro" id="IPR036259">
    <property type="entry name" value="MFS_trans_sf"/>
</dbReference>
<dbReference type="EMBL" id="CAXLJL010000334">
    <property type="protein sequence ID" value="CAL5136581.1"/>
    <property type="molecule type" value="Genomic_DNA"/>
</dbReference>
<keyword evidence="4 6" id="KW-0472">Membrane</keyword>
<feature type="transmembrane region" description="Helical" evidence="6">
    <location>
        <begin position="12"/>
        <end position="34"/>
    </location>
</feature>
<comment type="caution">
    <text evidence="7">The sequence shown here is derived from an EMBL/GenBank/DDBJ whole genome shotgun (WGS) entry which is preliminary data.</text>
</comment>
<sequence>MPACSFTWKSRVICLIFLFAFVTAVCITGFSFVVNQYVYFRYLEDVGLPYSTKKADNTCGANNSTDDPQKQLREQAQARTAKFLAAAGLISLASGMLSSMFVGKISDRYGRRMTIGVILLGIGLRHVLLTLLVLFHWPVYVVIPANLVYGLVGGGMISLMAQISVCFADLTKVPPQTDESSAQSHRYRNRQDRHRLLLLGFVNSVSMIAMALGNLLMGTVIEKEGFIVSVLGLLAFFCVSVLLIWFLPETKDFPYRPSTSYDDELTEPLQQDSQSESVPNLEVPIESQGGCRGFKSKLSGMLQVFQTHRWTTFSSLVMISLVTLVVISEGQYTFLYLMSVPFCWTPEGVGIYNGIGRFLMAPVSFGLTFLTAWSMKSKKLRRYAEEAENKQNYGSTCDSASVSEGVDTRSDTYRSRSVTTGEKREDEEEEGQEIAAVEPAPSSPQPDVVNLVVKRNLLRSRCRMLIYVCIGFLAMVVSKLIMGFAFTFPLPLCSYAAYIALSVEFVRSAVIPTLKSFISSLHPASEQGRVFSLIGLSEFAGLLVGVPGLPAMYSATVSSYPGAVFLLSAGFLAVGLFLSVFLLVSTTRKLVRCRRKATGLVTS</sequence>
<feature type="transmembrane region" description="Helical" evidence="6">
    <location>
        <begin position="196"/>
        <end position="220"/>
    </location>
</feature>
<feature type="compositionally biased region" description="Polar residues" evidence="5">
    <location>
        <begin position="393"/>
        <end position="402"/>
    </location>
</feature>
<evidence type="ECO:0008006" key="9">
    <source>
        <dbReference type="Google" id="ProtNLM"/>
    </source>
</evidence>
<feature type="transmembrane region" description="Helical" evidence="6">
    <location>
        <begin position="115"/>
        <end position="135"/>
    </location>
</feature>
<dbReference type="PANTHER" id="PTHR23507">
    <property type="entry name" value="ZGC:174356"/>
    <property type="match status" value="1"/>
</dbReference>
<dbReference type="SUPFAM" id="SSF103473">
    <property type="entry name" value="MFS general substrate transporter"/>
    <property type="match status" value="2"/>
</dbReference>
<comment type="subcellular location">
    <subcellularLocation>
        <location evidence="1">Membrane</location>
        <topology evidence="1">Multi-pass membrane protein</topology>
    </subcellularLocation>
</comment>
<organism evidence="7 8">
    <name type="scientific">Calicophoron daubneyi</name>
    <name type="common">Rumen fluke</name>
    <name type="synonym">Paramphistomum daubneyi</name>
    <dbReference type="NCBI Taxonomy" id="300641"/>
    <lineage>
        <taxon>Eukaryota</taxon>
        <taxon>Metazoa</taxon>
        <taxon>Spiralia</taxon>
        <taxon>Lophotrochozoa</taxon>
        <taxon>Platyhelminthes</taxon>
        <taxon>Trematoda</taxon>
        <taxon>Digenea</taxon>
        <taxon>Plagiorchiida</taxon>
        <taxon>Pronocephalata</taxon>
        <taxon>Paramphistomoidea</taxon>
        <taxon>Paramphistomidae</taxon>
        <taxon>Calicophoron</taxon>
    </lineage>
</organism>
<feature type="transmembrane region" description="Helical" evidence="6">
    <location>
        <begin position="565"/>
        <end position="586"/>
    </location>
</feature>
<feature type="transmembrane region" description="Helical" evidence="6">
    <location>
        <begin position="495"/>
        <end position="518"/>
    </location>
</feature>
<dbReference type="PANTHER" id="PTHR23507:SF1">
    <property type="entry name" value="FI18259P1-RELATED"/>
    <property type="match status" value="1"/>
</dbReference>
<proteinExistence type="predicted"/>
<gene>
    <name evidence="7" type="ORF">CDAUBV1_LOCUS10713</name>
</gene>
<feature type="region of interest" description="Disordered" evidence="5">
    <location>
        <begin position="393"/>
        <end position="443"/>
    </location>
</feature>
<name>A0AAV2TI86_CALDB</name>
<feature type="transmembrane region" description="Helical" evidence="6">
    <location>
        <begin position="226"/>
        <end position="247"/>
    </location>
</feature>
<evidence type="ECO:0000256" key="3">
    <source>
        <dbReference type="ARBA" id="ARBA00022989"/>
    </source>
</evidence>
<dbReference type="GO" id="GO:0022857">
    <property type="term" value="F:transmembrane transporter activity"/>
    <property type="evidence" value="ECO:0007669"/>
    <property type="project" value="TreeGrafter"/>
</dbReference>
<evidence type="ECO:0000256" key="1">
    <source>
        <dbReference type="ARBA" id="ARBA00004141"/>
    </source>
</evidence>
<dbReference type="Proteomes" id="UP001497525">
    <property type="component" value="Unassembled WGS sequence"/>
</dbReference>
<evidence type="ECO:0000313" key="7">
    <source>
        <dbReference type="EMBL" id="CAL5136581.1"/>
    </source>
</evidence>
<keyword evidence="2 6" id="KW-0812">Transmembrane</keyword>
<keyword evidence="3 6" id="KW-1133">Transmembrane helix</keyword>
<feature type="transmembrane region" description="Helical" evidence="6">
    <location>
        <begin position="310"/>
        <end position="334"/>
    </location>
</feature>
<feature type="transmembrane region" description="Helical" evidence="6">
    <location>
        <begin position="83"/>
        <end position="103"/>
    </location>
</feature>
<feature type="transmembrane region" description="Helical" evidence="6">
    <location>
        <begin position="147"/>
        <end position="168"/>
    </location>
</feature>
<evidence type="ECO:0000256" key="4">
    <source>
        <dbReference type="ARBA" id="ARBA00023136"/>
    </source>
</evidence>
<protein>
    <recommendedName>
        <fullName evidence="9">Adenylate cyclase</fullName>
    </recommendedName>
</protein>
<accession>A0AAV2TI86</accession>
<evidence type="ECO:0000313" key="8">
    <source>
        <dbReference type="Proteomes" id="UP001497525"/>
    </source>
</evidence>
<dbReference type="AlphaFoldDB" id="A0AAV2TI86"/>
<feature type="transmembrane region" description="Helical" evidence="6">
    <location>
        <begin position="354"/>
        <end position="373"/>
    </location>
</feature>
<dbReference type="GO" id="GO:0016020">
    <property type="term" value="C:membrane"/>
    <property type="evidence" value="ECO:0007669"/>
    <property type="project" value="UniProtKB-SubCell"/>
</dbReference>
<evidence type="ECO:0000256" key="6">
    <source>
        <dbReference type="SAM" id="Phobius"/>
    </source>
</evidence>
<feature type="transmembrane region" description="Helical" evidence="6">
    <location>
        <begin position="464"/>
        <end position="489"/>
    </location>
</feature>
<dbReference type="Gene3D" id="1.20.1250.20">
    <property type="entry name" value="MFS general substrate transporter like domains"/>
    <property type="match status" value="2"/>
</dbReference>
<reference evidence="7" key="1">
    <citation type="submission" date="2024-06" db="EMBL/GenBank/DDBJ databases">
        <authorList>
            <person name="Liu X."/>
            <person name="Lenzi L."/>
            <person name="Haldenby T S."/>
            <person name="Uol C."/>
        </authorList>
    </citation>
    <scope>NUCLEOTIDE SEQUENCE</scope>
</reference>
<evidence type="ECO:0000256" key="2">
    <source>
        <dbReference type="ARBA" id="ARBA00022692"/>
    </source>
</evidence>